<proteinExistence type="predicted"/>
<reference evidence="2" key="1">
    <citation type="submission" date="2015-07" db="EMBL/GenBank/DDBJ databases">
        <authorList>
            <person name="Teixeira M.M."/>
            <person name="Souza R.C."/>
            <person name="Almeida L.G."/>
            <person name="Vicente V.A."/>
            <person name="de Hoog S."/>
            <person name="Bocca A.L."/>
            <person name="de Almeida S.R."/>
            <person name="Vasconcelos A.T."/>
            <person name="Felipe M.S."/>
        </authorList>
    </citation>
    <scope>NUCLEOTIDE SEQUENCE [LARGE SCALE GENOMIC DNA]</scope>
    <source>
        <strain evidence="2">KSF</strain>
    </source>
</reference>
<sequence>MSARVIHILKTYAEAYVRTGKEQPILVIARSVGDPFQCPNRIMNDVLMLQYCDSHFNTAEILAMAELGCQHVTIQAHNLQKLMETPDTLPPVLRTKPKHPYAEFVVADRLQPLATLDPLAGPGWDGVLATMETDFVADGGAKLDKFIETDAVLQRRFADACKLFLGAEEEAKAAIEKLMVAKGV</sequence>
<accession>A0A1C1C7W9</accession>
<dbReference type="VEuPathDB" id="FungiDB:CLCR_06350"/>
<name>A0A1C1C7W9_9EURO</name>
<comment type="caution">
    <text evidence="1">The sequence shown here is derived from an EMBL/GenBank/DDBJ whole genome shotgun (WGS) entry which is preliminary data.</text>
</comment>
<dbReference type="AlphaFoldDB" id="A0A1C1C7W9"/>
<evidence type="ECO:0000313" key="2">
    <source>
        <dbReference type="Proteomes" id="UP000094526"/>
    </source>
</evidence>
<protein>
    <recommendedName>
        <fullName evidence="3">Transaldolase</fullName>
    </recommendedName>
</protein>
<dbReference type="OrthoDB" id="1711136at2759"/>
<dbReference type="EMBL" id="LGRB01000020">
    <property type="protein sequence ID" value="OCT44596.1"/>
    <property type="molecule type" value="Genomic_DNA"/>
</dbReference>
<dbReference type="Gene3D" id="3.20.20.70">
    <property type="entry name" value="Aldolase class I"/>
    <property type="match status" value="1"/>
</dbReference>
<organism evidence="1 2">
    <name type="scientific">Cladophialophora carrionii</name>
    <dbReference type="NCBI Taxonomy" id="86049"/>
    <lineage>
        <taxon>Eukaryota</taxon>
        <taxon>Fungi</taxon>
        <taxon>Dikarya</taxon>
        <taxon>Ascomycota</taxon>
        <taxon>Pezizomycotina</taxon>
        <taxon>Eurotiomycetes</taxon>
        <taxon>Chaetothyriomycetidae</taxon>
        <taxon>Chaetothyriales</taxon>
        <taxon>Herpotrichiellaceae</taxon>
        <taxon>Cladophialophora</taxon>
    </lineage>
</organism>
<dbReference type="VEuPathDB" id="FungiDB:G647_07272"/>
<evidence type="ECO:0008006" key="3">
    <source>
        <dbReference type="Google" id="ProtNLM"/>
    </source>
</evidence>
<dbReference type="InterPro" id="IPR013785">
    <property type="entry name" value="Aldolase_TIM"/>
</dbReference>
<evidence type="ECO:0000313" key="1">
    <source>
        <dbReference type="EMBL" id="OCT44596.1"/>
    </source>
</evidence>
<gene>
    <name evidence="1" type="ORF">CLCR_06350</name>
</gene>
<dbReference type="Proteomes" id="UP000094526">
    <property type="component" value="Unassembled WGS sequence"/>
</dbReference>
<keyword evidence="2" id="KW-1185">Reference proteome</keyword>
<dbReference type="STRING" id="86049.A0A1C1C7W9"/>